<keyword evidence="6" id="KW-0732">Signal</keyword>
<keyword evidence="2" id="KW-0999">Mitochondrion inner membrane</keyword>
<protein>
    <submittedName>
        <fullName evidence="7">Uncharacterized protein</fullName>
    </submittedName>
</protein>
<evidence type="ECO:0000256" key="6">
    <source>
        <dbReference type="SAM" id="SignalP"/>
    </source>
</evidence>
<comment type="subcellular location">
    <subcellularLocation>
        <location evidence="1">Mitochondrion inner membrane</location>
    </subcellularLocation>
</comment>
<evidence type="ECO:0000256" key="1">
    <source>
        <dbReference type="ARBA" id="ARBA00004273"/>
    </source>
</evidence>
<dbReference type="PANTHER" id="PTHR35308">
    <property type="entry name" value="CYTOCHROME C OXIDASE SUBUNIT 7"/>
    <property type="match status" value="1"/>
</dbReference>
<feature type="chain" id="PRO_5036487703" evidence="6">
    <location>
        <begin position="18"/>
        <end position="89"/>
    </location>
</feature>
<reference evidence="7" key="2">
    <citation type="submission" date="2020-08" db="EMBL/GenBank/DDBJ databases">
        <title>Plant Genome Project.</title>
        <authorList>
            <person name="Zhang R.-G."/>
        </authorList>
    </citation>
    <scope>NUCLEOTIDE SEQUENCE</scope>
    <source>
        <strain evidence="7">Huo1</strain>
        <tissue evidence="7">Leaf</tissue>
    </source>
</reference>
<accession>A0A8X8XYD5</accession>
<proteinExistence type="predicted"/>
<evidence type="ECO:0000313" key="7">
    <source>
        <dbReference type="EMBL" id="KAG6420440.1"/>
    </source>
</evidence>
<dbReference type="InterPro" id="IPR039297">
    <property type="entry name" value="COX7a"/>
</dbReference>
<comment type="caution">
    <text evidence="7">The sequence shown here is derived from an EMBL/GenBank/DDBJ whole genome shotgun (WGS) entry which is preliminary data.</text>
</comment>
<name>A0A8X8XYD5_SALSN</name>
<keyword evidence="8" id="KW-1185">Reference proteome</keyword>
<feature type="transmembrane region" description="Helical" evidence="5">
    <location>
        <begin position="60"/>
        <end position="79"/>
    </location>
</feature>
<evidence type="ECO:0000256" key="3">
    <source>
        <dbReference type="ARBA" id="ARBA00023128"/>
    </source>
</evidence>
<evidence type="ECO:0000313" key="8">
    <source>
        <dbReference type="Proteomes" id="UP000298416"/>
    </source>
</evidence>
<dbReference type="Pfam" id="PF02238">
    <property type="entry name" value="COX7a"/>
    <property type="match status" value="1"/>
</dbReference>
<dbReference type="EMBL" id="PNBA02000006">
    <property type="protein sequence ID" value="KAG6420440.1"/>
    <property type="molecule type" value="Genomic_DNA"/>
</dbReference>
<sequence>MKLIWTCELIMLWTVFCFNILRMSEEPFRSRTKLIEKQKLFQSIHKHIHLKQPMDKLTSVAIPLALASTSLFLIGRGIYNMSHGIGKKE</sequence>
<organism evidence="7">
    <name type="scientific">Salvia splendens</name>
    <name type="common">Scarlet sage</name>
    <dbReference type="NCBI Taxonomy" id="180675"/>
    <lineage>
        <taxon>Eukaryota</taxon>
        <taxon>Viridiplantae</taxon>
        <taxon>Streptophyta</taxon>
        <taxon>Embryophyta</taxon>
        <taxon>Tracheophyta</taxon>
        <taxon>Spermatophyta</taxon>
        <taxon>Magnoliopsida</taxon>
        <taxon>eudicotyledons</taxon>
        <taxon>Gunneridae</taxon>
        <taxon>Pentapetalae</taxon>
        <taxon>asterids</taxon>
        <taxon>lamiids</taxon>
        <taxon>Lamiales</taxon>
        <taxon>Lamiaceae</taxon>
        <taxon>Nepetoideae</taxon>
        <taxon>Mentheae</taxon>
        <taxon>Salviinae</taxon>
        <taxon>Salvia</taxon>
        <taxon>Salvia subgen. Calosphace</taxon>
        <taxon>core Calosphace</taxon>
    </lineage>
</organism>
<feature type="signal peptide" evidence="6">
    <location>
        <begin position="1"/>
        <end position="17"/>
    </location>
</feature>
<keyword evidence="3" id="KW-0496">Mitochondrion</keyword>
<reference evidence="7" key="1">
    <citation type="submission" date="2018-01" db="EMBL/GenBank/DDBJ databases">
        <authorList>
            <person name="Mao J.F."/>
        </authorList>
    </citation>
    <scope>NUCLEOTIDE SEQUENCE</scope>
    <source>
        <strain evidence="7">Huo1</strain>
        <tissue evidence="7">Leaf</tissue>
    </source>
</reference>
<evidence type="ECO:0000256" key="5">
    <source>
        <dbReference type="SAM" id="Phobius"/>
    </source>
</evidence>
<dbReference type="Proteomes" id="UP000298416">
    <property type="component" value="Unassembled WGS sequence"/>
</dbReference>
<dbReference type="AlphaFoldDB" id="A0A8X8XYD5"/>
<keyword evidence="5" id="KW-1133">Transmembrane helix</keyword>
<gene>
    <name evidence="7" type="ORF">SASPL_116967</name>
</gene>
<keyword evidence="5" id="KW-0812">Transmembrane</keyword>
<dbReference type="GO" id="GO:0005743">
    <property type="term" value="C:mitochondrial inner membrane"/>
    <property type="evidence" value="ECO:0007669"/>
    <property type="project" value="UniProtKB-SubCell"/>
</dbReference>
<evidence type="ECO:0000256" key="4">
    <source>
        <dbReference type="ARBA" id="ARBA00023136"/>
    </source>
</evidence>
<evidence type="ECO:0000256" key="2">
    <source>
        <dbReference type="ARBA" id="ARBA00022792"/>
    </source>
</evidence>
<keyword evidence="4 5" id="KW-0472">Membrane</keyword>
<dbReference type="PANTHER" id="PTHR35308:SF10">
    <property type="entry name" value="COX VIIA-LIKE PROTEIN"/>
    <property type="match status" value="1"/>
</dbReference>